<dbReference type="Proteomes" id="UP000242414">
    <property type="component" value="Unassembled WGS sequence"/>
</dbReference>
<sequence>IYLLFITLGDHQQQQQPILIYRNTSSTCSVHSNDEIIQDHPKQHCTCPSLNNGTPMIRSSSGGGQAYLSSNVPQDSVDVVPGSLMSAPLCTTPLVVKEETPSYSWALVTSPSANHIDLPHASSSSSSCSASTSKLAEDDNNNHHNLHLGFIFHKPSNTSRILDGQPRVRRRRSTKKSSSSTPTRPLTSNVNYDTLINVDTLTGLSTPPPSSTVSSSEPMDVQFDYLTQQLEILSSHENQQQQQQQQQQDLAGGFANAEELTAILNNVLQKDNGLTVDSMFQENQILSTVPNPLSPLPPLPPTTHISSGLVQPQQQQHSPVNTPNINRSHCGSFVPSSSCRKPVGSSGGESVVITITPLVTPNKEDQQQQRQEYYPTTTRIVTCYCGSRCTCPGCLVHPGNFFLGSDPYSGPLINPSSSASSSCYGSDDEDIASIYSNHNNTNFTF</sequence>
<evidence type="ECO:0000313" key="2">
    <source>
        <dbReference type="EMBL" id="ORE02781.1"/>
    </source>
</evidence>
<organism evidence="2">
    <name type="scientific">Rhizopus microsporus var. microsporus</name>
    <dbReference type="NCBI Taxonomy" id="86635"/>
    <lineage>
        <taxon>Eukaryota</taxon>
        <taxon>Fungi</taxon>
        <taxon>Fungi incertae sedis</taxon>
        <taxon>Mucoromycota</taxon>
        <taxon>Mucoromycotina</taxon>
        <taxon>Mucoromycetes</taxon>
        <taxon>Mucorales</taxon>
        <taxon>Mucorineae</taxon>
        <taxon>Rhizopodaceae</taxon>
        <taxon>Rhizopus</taxon>
    </lineage>
</organism>
<dbReference type="EMBL" id="KV922033">
    <property type="protein sequence ID" value="ORE02781.1"/>
    <property type="molecule type" value="Genomic_DNA"/>
</dbReference>
<proteinExistence type="predicted"/>
<dbReference type="VEuPathDB" id="FungiDB:BCV72DRAFT_214596"/>
<reference evidence="2" key="1">
    <citation type="journal article" date="2016" name="Proc. Natl. Acad. Sci. U.S.A.">
        <title>Lipid metabolic changes in an early divergent fungus govern the establishment of a mutualistic symbiosis with endobacteria.</title>
        <authorList>
            <person name="Lastovetsky O.A."/>
            <person name="Gaspar M.L."/>
            <person name="Mondo S.J."/>
            <person name="LaButti K.M."/>
            <person name="Sandor L."/>
            <person name="Grigoriev I.V."/>
            <person name="Henry S.A."/>
            <person name="Pawlowska T.E."/>
        </authorList>
    </citation>
    <scope>NUCLEOTIDE SEQUENCE [LARGE SCALE GENOMIC DNA]</scope>
    <source>
        <strain evidence="2">ATCC 52814</strain>
    </source>
</reference>
<feature type="compositionally biased region" description="Low complexity" evidence="1">
    <location>
        <begin position="176"/>
        <end position="188"/>
    </location>
</feature>
<feature type="compositionally biased region" description="Low complexity" evidence="1">
    <location>
        <begin position="121"/>
        <end position="133"/>
    </location>
</feature>
<feature type="region of interest" description="Disordered" evidence="1">
    <location>
        <begin position="118"/>
        <end position="140"/>
    </location>
</feature>
<dbReference type="OrthoDB" id="5600085at2759"/>
<feature type="non-terminal residue" evidence="2">
    <location>
        <position position="1"/>
    </location>
</feature>
<dbReference type="AlphaFoldDB" id="A0A1X0QSR5"/>
<evidence type="ECO:0000256" key="1">
    <source>
        <dbReference type="SAM" id="MobiDB-lite"/>
    </source>
</evidence>
<evidence type="ECO:0008006" key="3">
    <source>
        <dbReference type="Google" id="ProtNLM"/>
    </source>
</evidence>
<accession>A0A1X0QSR5</accession>
<gene>
    <name evidence="2" type="ORF">BCV72DRAFT_214596</name>
</gene>
<name>A0A1X0QSR5_RHIZD</name>
<protein>
    <recommendedName>
        <fullName evidence="3">Copper-fist domain-containing protein</fullName>
    </recommendedName>
</protein>
<feature type="region of interest" description="Disordered" evidence="1">
    <location>
        <begin position="157"/>
        <end position="192"/>
    </location>
</feature>